<dbReference type="AlphaFoldDB" id="A0A9P7N2L7"/>
<keyword evidence="2" id="KW-0812">Transmembrane</keyword>
<keyword evidence="4" id="KW-1185">Reference proteome</keyword>
<feature type="compositionally biased region" description="Basic and acidic residues" evidence="1">
    <location>
        <begin position="368"/>
        <end position="385"/>
    </location>
</feature>
<evidence type="ECO:0000256" key="1">
    <source>
        <dbReference type="SAM" id="MobiDB-lite"/>
    </source>
</evidence>
<feature type="transmembrane region" description="Helical" evidence="2">
    <location>
        <begin position="188"/>
        <end position="206"/>
    </location>
</feature>
<dbReference type="OrthoDB" id="2281895at2759"/>
<feature type="transmembrane region" description="Helical" evidence="2">
    <location>
        <begin position="298"/>
        <end position="319"/>
    </location>
</feature>
<feature type="transmembrane region" description="Helical" evidence="2">
    <location>
        <begin position="16"/>
        <end position="37"/>
    </location>
</feature>
<evidence type="ECO:0000313" key="3">
    <source>
        <dbReference type="EMBL" id="KAG5987613.1"/>
    </source>
</evidence>
<feature type="transmembrane region" description="Helical" evidence="2">
    <location>
        <begin position="325"/>
        <end position="348"/>
    </location>
</feature>
<keyword evidence="2" id="KW-1133">Transmembrane helix</keyword>
<feature type="transmembrane region" description="Helical" evidence="2">
    <location>
        <begin position="218"/>
        <end position="237"/>
    </location>
</feature>
<dbReference type="EMBL" id="SRPW01003258">
    <property type="protein sequence ID" value="KAG5987613.1"/>
    <property type="molecule type" value="Genomic_DNA"/>
</dbReference>
<evidence type="ECO:0000256" key="2">
    <source>
        <dbReference type="SAM" id="Phobius"/>
    </source>
</evidence>
<keyword evidence="2" id="KW-0472">Membrane</keyword>
<feature type="compositionally biased region" description="Basic and acidic residues" evidence="1">
    <location>
        <begin position="171"/>
        <end position="180"/>
    </location>
</feature>
<organism evidence="3 4">
    <name type="scientific">Claviceps pusilla</name>
    <dbReference type="NCBI Taxonomy" id="123648"/>
    <lineage>
        <taxon>Eukaryota</taxon>
        <taxon>Fungi</taxon>
        <taxon>Dikarya</taxon>
        <taxon>Ascomycota</taxon>
        <taxon>Pezizomycotina</taxon>
        <taxon>Sordariomycetes</taxon>
        <taxon>Hypocreomycetidae</taxon>
        <taxon>Hypocreales</taxon>
        <taxon>Clavicipitaceae</taxon>
        <taxon>Claviceps</taxon>
    </lineage>
</organism>
<evidence type="ECO:0000313" key="4">
    <source>
        <dbReference type="Proteomes" id="UP000748025"/>
    </source>
</evidence>
<reference evidence="3" key="1">
    <citation type="journal article" date="2020" name="bioRxiv">
        <title>Whole genome comparisons of ergot fungi reveals the divergence and evolution of species within the genus Claviceps are the result of varying mechanisms driving genome evolution and host range expansion.</title>
        <authorList>
            <person name="Wyka S.A."/>
            <person name="Mondo S.J."/>
            <person name="Liu M."/>
            <person name="Dettman J."/>
            <person name="Nalam V."/>
            <person name="Broders K.D."/>
        </authorList>
    </citation>
    <scope>NUCLEOTIDE SEQUENCE</scope>
    <source>
        <strain evidence="3">CCC 602</strain>
    </source>
</reference>
<dbReference type="Proteomes" id="UP000748025">
    <property type="component" value="Unassembled WGS sequence"/>
</dbReference>
<comment type="caution">
    <text evidence="3">The sequence shown here is derived from an EMBL/GenBank/DDBJ whole genome shotgun (WGS) entry which is preliminary data.</text>
</comment>
<feature type="transmembrane region" description="Helical" evidence="2">
    <location>
        <begin position="264"/>
        <end position="286"/>
    </location>
</feature>
<name>A0A9P7N2L7_9HYPO</name>
<protein>
    <submittedName>
        <fullName evidence="3">Uncharacterized protein</fullName>
    </submittedName>
</protein>
<sequence length="394" mass="43082">MPTQPWRHRPAQHFPLIPHLFVVPAVLAVATAVSLFLHSDVNAALLWSQCHAHSVLPAISRIRVLGTPACFLVSFFYAALDSLRSKAILGVLLAFVGSLLTVSTVESARRVNAQNHVVSRPTIPWLVFNLVGGALVWQLVIVPAFILAAKTWPSTAAGHARLRPGDEEDDRGAGEDRAVSANTEGRDVALTEAVAIPVAVALGFYVPSTVMLAATSPISIGVWLFFPVYVSLIRQLVRRLLATMRPFRSAPPCHLESHAQSVVAVYALPILASLLAHAFLIVNYLTKADDRKELTRSVVKFIEIDFQYIGLTLLYWVFVEVGWRVPLAMAMSSVLLGPGAGVALGWLYREKLITLGLVGLTPSCGDDEEHREGDRQEGDERERGQINEQTPLMQ</sequence>
<feature type="transmembrane region" description="Helical" evidence="2">
    <location>
        <begin position="126"/>
        <end position="149"/>
    </location>
</feature>
<accession>A0A9P7N2L7</accession>
<feature type="region of interest" description="Disordered" evidence="1">
    <location>
        <begin position="158"/>
        <end position="180"/>
    </location>
</feature>
<gene>
    <name evidence="3" type="ORF">E4U43_005001</name>
</gene>
<feature type="region of interest" description="Disordered" evidence="1">
    <location>
        <begin position="364"/>
        <end position="394"/>
    </location>
</feature>
<feature type="transmembrane region" description="Helical" evidence="2">
    <location>
        <begin position="58"/>
        <end position="80"/>
    </location>
</feature>
<proteinExistence type="predicted"/>
<feature type="transmembrane region" description="Helical" evidence="2">
    <location>
        <begin position="86"/>
        <end position="105"/>
    </location>
</feature>